<dbReference type="InterPro" id="IPR058210">
    <property type="entry name" value="SACS/Nov_dom"/>
</dbReference>
<dbReference type="InterPro" id="IPR036890">
    <property type="entry name" value="HATPase_C_sf"/>
</dbReference>
<feature type="domain" description="Sacsin/Nov" evidence="1">
    <location>
        <begin position="975"/>
        <end position="1222"/>
    </location>
</feature>
<reference evidence="2 3" key="1">
    <citation type="submission" date="2022-05" db="EMBL/GenBank/DDBJ databases">
        <authorList>
            <consortium name="Genoscope - CEA"/>
            <person name="William W."/>
        </authorList>
    </citation>
    <scope>NUCLEOTIDE SEQUENCE [LARGE SCALE GENOMIC DNA]</scope>
</reference>
<dbReference type="InterPro" id="IPR052972">
    <property type="entry name" value="Sacsin_chaperone_reg"/>
</dbReference>
<sequence length="1327" mass="150812">MADKDLSYLPTVGVAMALPEGPQLQTPDIEGHVFCFLPLPIQTKSLTGLPVHVNGFFALSQNRRYIKSPNADQEYRQKAGRRMTDKSLLWNKCLLEEALPKAYATMILEAIKEKSVFISRTAIYKAWPDINIIDKQWKGLEEPLFRLLLAKNVVHTEAKRGWLAVSEALFHRRTDRKEHQLLLEVLLSVGVPAITVPSHVLQAVDVYAPGQKEITPPLTRHVLRKVPSCYTSLHKTEKLLLLQFCLSDHLFEDLDNLKLLPLANGTFDKFDSHTSTVYITSPEHPQELFPDIPEKFLQKDLEEDILQNLRSAASEGRRNRQTQLQLLRSHHVPELLWQSLPQDWKKGDSILWTTSDPIEYVSDTCYLDSSLPPQQDCCQTFISYHPGVVGTYVNLPTVPGAVKAMMTTASSLPSGRFLEIIQKEASTKEKLALRSFLANVRPSDVVKEGYSAFFCSLPIFETLFKRFVSKNDGLSAARAKALPVPPLHDLIDISNDDSRILAQLLKIKILQPIDVLCKMIFPDINEGRYNDEQIDKVMFYVLGCFTNTILQNDSFKRQVQALSFVPKKRERVRASGVFDPRIETLKRIFAQEDVFPVGEMYNEPTTLVILEKLGMKNESNVTARDLFHSANQISRLSQHQTAIQKSKAILHHLNTHPKMLRKTVDGKELGLLLMKIQWLTRLRQKASLFPPSLALWKTKEGDECFFKPTELKSPALVNLVGTVKPVVELEPLNEVSEYFGWQKLSLSNVALQLRNVIHCYSKEEKPYYMVILNEIYSFLSRGNYQTLSEAFQRAGIVNWVWNGDGFSSPDQMLSSKPRIDLAPYIRPLPSEMKTFIHLFHCFGVKSQSDSTILLHVLYAIKEKYDSALSSLSSDSTILLHVLYAIKEKYDSALSSLSVFEVRHDVQLSVGILNERCMYSEDSDWLMNGGDDEDMDYFYVHPNVPHLTAQRLGVPSLTNRMLDPDELFIGEEFGQHEKLTTRLNKLLRDYTDGFAVPKELIQNADDAGATEVKFLYDERTNQDAITCLLDQGMKDWHGPALWVYNDATFKDEDFVNITKLNEATKAHDTAKIGRFGLGFNAVYNLTDVPMFVSKNFLAIFDPHTSFLGKVIRNVRRPGIKLNLNKNVKRLKKFKNQFKPFNGIFGCDLHLDKQDSSFDGTLFRFPLRTRDQASASEIKKLWYNQEEMRELLQMFLQGAKNVLLFTQNVLSVGIYHLPNTESQDPELTLMFQVTKSASHSGILRELSFTFTLPPTSFKLTPKEISFLQQCNFLQASSKSKMMAHGKKATWLIVSSMGNGQALKFANDDASLLPSAGVAVQLLPTDFEYI</sequence>
<accession>A0ABN8R2U5</accession>
<dbReference type="SUPFAM" id="SSF55874">
    <property type="entry name" value="ATPase domain of HSP90 chaperone/DNA topoisomerase II/histidine kinase"/>
    <property type="match status" value="1"/>
</dbReference>
<dbReference type="Proteomes" id="UP001159427">
    <property type="component" value="Unassembled WGS sequence"/>
</dbReference>
<name>A0ABN8R2U5_9CNID</name>
<dbReference type="PANTHER" id="PTHR15600:SF42">
    <property type="entry name" value="SACSIN"/>
    <property type="match status" value="1"/>
</dbReference>
<dbReference type="NCBIfam" id="NF047352">
    <property type="entry name" value="P_loop_sacsin"/>
    <property type="match status" value="1"/>
</dbReference>
<proteinExistence type="predicted"/>
<evidence type="ECO:0000313" key="2">
    <source>
        <dbReference type="EMBL" id="CAH3173022.1"/>
    </source>
</evidence>
<dbReference type="PANTHER" id="PTHR15600">
    <property type="entry name" value="SACSIN"/>
    <property type="match status" value="1"/>
</dbReference>
<gene>
    <name evidence="2" type="ORF">PEVE_00008843</name>
</gene>
<evidence type="ECO:0000259" key="1">
    <source>
        <dbReference type="Pfam" id="PF25794"/>
    </source>
</evidence>
<dbReference type="Pfam" id="PF25794">
    <property type="entry name" value="SACS"/>
    <property type="match status" value="1"/>
</dbReference>
<comment type="caution">
    <text evidence="2">The sequence shown here is derived from an EMBL/GenBank/DDBJ whole genome shotgun (WGS) entry which is preliminary data.</text>
</comment>
<evidence type="ECO:0000313" key="3">
    <source>
        <dbReference type="Proteomes" id="UP001159427"/>
    </source>
</evidence>
<keyword evidence="3" id="KW-1185">Reference proteome</keyword>
<dbReference type="EMBL" id="CALNXI010001600">
    <property type="protein sequence ID" value="CAH3173022.1"/>
    <property type="molecule type" value="Genomic_DNA"/>
</dbReference>
<protein>
    <recommendedName>
        <fullName evidence="1">Sacsin/Nov domain-containing protein</fullName>
    </recommendedName>
</protein>
<organism evidence="2 3">
    <name type="scientific">Porites evermanni</name>
    <dbReference type="NCBI Taxonomy" id="104178"/>
    <lineage>
        <taxon>Eukaryota</taxon>
        <taxon>Metazoa</taxon>
        <taxon>Cnidaria</taxon>
        <taxon>Anthozoa</taxon>
        <taxon>Hexacorallia</taxon>
        <taxon>Scleractinia</taxon>
        <taxon>Fungiina</taxon>
        <taxon>Poritidae</taxon>
        <taxon>Porites</taxon>
    </lineage>
</organism>